<comment type="caution">
    <text evidence="1">The sequence shown here is derived from an EMBL/GenBank/DDBJ whole genome shotgun (WGS) entry which is preliminary data.</text>
</comment>
<keyword evidence="2" id="KW-1185">Reference proteome</keyword>
<protein>
    <submittedName>
        <fullName evidence="1">Uncharacterized protein</fullName>
    </submittedName>
</protein>
<dbReference type="Proteomes" id="UP000182015">
    <property type="component" value="Unassembled WGS sequence"/>
</dbReference>
<reference evidence="2" key="1">
    <citation type="submission" date="2016-06" db="EMBL/GenBank/DDBJ databases">
        <authorList>
            <person name="de Vries S.P.W."/>
            <person name="Hadjirin N.F."/>
            <person name="Lay E.M."/>
            <person name="Zadoks R.N."/>
            <person name="Peacock S.J."/>
            <person name="Parkhill J."/>
            <person name="Grant A.J."/>
            <person name="Mcdougall S."/>
            <person name="Holmes M.A."/>
        </authorList>
    </citation>
    <scope>NUCLEOTIDE SEQUENCE [LARGE SCALE GENOMIC DNA]</scope>
    <source>
        <strain evidence="2">NZ1587</strain>
    </source>
</reference>
<proteinExistence type="predicted"/>
<evidence type="ECO:0000313" key="2">
    <source>
        <dbReference type="Proteomes" id="UP000182015"/>
    </source>
</evidence>
<dbReference type="OrthoDB" id="2223583at2"/>
<gene>
    <name evidence="1" type="ORF">A9Q68_04205</name>
</gene>
<dbReference type="EMBL" id="LZDD01000001">
    <property type="protein sequence ID" value="OJF72754.1"/>
    <property type="molecule type" value="Genomic_DNA"/>
</dbReference>
<evidence type="ECO:0000313" key="1">
    <source>
        <dbReference type="EMBL" id="OJF72754.1"/>
    </source>
</evidence>
<dbReference type="RefSeq" id="WP_071793437.1">
    <property type="nucleotide sequence ID" value="NZ_LZDD01000001.1"/>
</dbReference>
<dbReference type="AlphaFoldDB" id="A0A1L8MPR3"/>
<name>A0A1L8MPR3_9STRE</name>
<organism evidence="1 2">
    <name type="scientific">Streptococcus bovimastitidis</name>
    <dbReference type="NCBI Taxonomy" id="1856638"/>
    <lineage>
        <taxon>Bacteria</taxon>
        <taxon>Bacillati</taxon>
        <taxon>Bacillota</taxon>
        <taxon>Bacilli</taxon>
        <taxon>Lactobacillales</taxon>
        <taxon>Streptococcaceae</taxon>
        <taxon>Streptococcus</taxon>
    </lineage>
</organism>
<sequence>MKSFMTIIKDHLIDFIESKPREKHDKISLNHNQLITKIKKAVSEQVPVHLIANKKSYTGIILKYDKGEEQIVFKNNQNKLTSIINLADIEKISPLPQTK</sequence>
<accession>A0A1L8MPR3</accession>